<sequence length="868" mass="93748">MKKRLISLLLAFSMMLTFLPAGAVSAFAEENTIDPEKGVLLKSGDTINDKFIGEHDGATTYQMRDNYASGVTISASEKVTINITGNIDYKGTLFNVSDSGNVTVENDKNYTVKGGARVVSLVQGTITVNGGTYYGSGTETFLNFRYNKGVMWLNDINVIASRDNAVNNQGGEVHIKGGTYTSNSSPVIYNQTWDRDKGAAELVGIMTLTDVTVESTSSGTGTGVGNSGNLTITGGKVTAPGPALNTYSKGETTVESGDFSSTGDCAVRVYEKLYLKGGTFTAPNGSAIQSRDDSAYTEISGGTIKDSKVGVEVVKGSVDLKKTTFQGNDIDIYLQKDQVITIESSFKNAATIDCADPKDGRQLTKATETDYQKNLNLTSANKDYLVGYKTEDGKEYRCLSWKVGVTIEGLENAVIKEGESKDFTVKVDPKGYANLGEAFIDFGDKNGEIEYQDDNGVYHPMPPAGREIDLESGKNQYTFRITPQNAGAQKLTAAVVRDAVKLGTAEENFTVAGRVHTTVAIEGLEDAVIKEGESKDFTVKVTPNDDANLGEAFIDFGDKNSEIEYKDEHGAYQPMPEGGLPIDLSKVKEPYAFRIAPKETGKQTLTAAVKQDKNELARDEKDFVVSEMPILTLKDGVITSVTVPGKDGADPEDITEIVKKNANEDGSFHVPEGATVSVAFDKDAFADSGLKFGHWDITGLDDPNAYQDKESFAFEMPAKAVTLKAMTQDASIEDDEPDIVGPIVIGTTVVVGGAVLGYQAYSLGAEFAGKLMALPYFPSNRSALAMMLWEDAGKPMPESELLYPDVGQEERDMDLQHAARWAMENELIPDLNDEGTAPEEMKFYPDNAVSKIDVLNAWQKAQELKQNA</sequence>
<dbReference type="EMBL" id="QVEZ01000004">
    <property type="protein sequence ID" value="RGC05403.1"/>
    <property type="molecule type" value="Genomic_DNA"/>
</dbReference>
<evidence type="ECO:0008006" key="4">
    <source>
        <dbReference type="Google" id="ProtNLM"/>
    </source>
</evidence>
<keyword evidence="1" id="KW-0732">Signal</keyword>
<accession>A0A3E2V4S0</accession>
<protein>
    <recommendedName>
        <fullName evidence="4">Bacterial repeat domain-containing protein</fullName>
    </recommendedName>
</protein>
<proteinExistence type="predicted"/>
<reference evidence="2 3" key="1">
    <citation type="submission" date="2018-08" db="EMBL/GenBank/DDBJ databases">
        <title>A genome reference for cultivated species of the human gut microbiota.</title>
        <authorList>
            <person name="Zou Y."/>
            <person name="Xue W."/>
            <person name="Luo G."/>
        </authorList>
    </citation>
    <scope>NUCLEOTIDE SEQUENCE [LARGE SCALE GENOMIC DNA]</scope>
    <source>
        <strain evidence="2 3">AM42-11AC</strain>
    </source>
</reference>
<dbReference type="RefSeq" id="WP_117535571.1">
    <property type="nucleotide sequence ID" value="NZ_QVEZ01000004.1"/>
</dbReference>
<dbReference type="InterPro" id="IPR011050">
    <property type="entry name" value="Pectin_lyase_fold/virulence"/>
</dbReference>
<dbReference type="Gene3D" id="2.160.20.20">
    <property type="match status" value="1"/>
</dbReference>
<feature type="signal peptide" evidence="1">
    <location>
        <begin position="1"/>
        <end position="23"/>
    </location>
</feature>
<dbReference type="Proteomes" id="UP000261079">
    <property type="component" value="Unassembled WGS sequence"/>
</dbReference>
<comment type="caution">
    <text evidence="2">The sequence shown here is derived from an EMBL/GenBank/DDBJ whole genome shotgun (WGS) entry which is preliminary data.</text>
</comment>
<evidence type="ECO:0000313" key="2">
    <source>
        <dbReference type="EMBL" id="RGC05403.1"/>
    </source>
</evidence>
<feature type="chain" id="PRO_5038895419" description="Bacterial repeat domain-containing protein" evidence="1">
    <location>
        <begin position="24"/>
        <end position="868"/>
    </location>
</feature>
<organism evidence="2 3">
    <name type="scientific">Faecalibacterium prausnitzii</name>
    <dbReference type="NCBI Taxonomy" id="853"/>
    <lineage>
        <taxon>Bacteria</taxon>
        <taxon>Bacillati</taxon>
        <taxon>Bacillota</taxon>
        <taxon>Clostridia</taxon>
        <taxon>Eubacteriales</taxon>
        <taxon>Oscillospiraceae</taxon>
        <taxon>Faecalibacterium</taxon>
    </lineage>
</organism>
<evidence type="ECO:0000313" key="3">
    <source>
        <dbReference type="Proteomes" id="UP000261079"/>
    </source>
</evidence>
<gene>
    <name evidence="2" type="ORF">DW905_07150</name>
</gene>
<name>A0A3E2V4S0_9FIRM</name>
<evidence type="ECO:0000256" key="1">
    <source>
        <dbReference type="SAM" id="SignalP"/>
    </source>
</evidence>
<dbReference type="SUPFAM" id="SSF51126">
    <property type="entry name" value="Pectin lyase-like"/>
    <property type="match status" value="1"/>
</dbReference>
<dbReference type="AlphaFoldDB" id="A0A3E2V4S0"/>
<dbReference type="InterPro" id="IPR012332">
    <property type="entry name" value="Autotransporter_pectin_lyase_C"/>
</dbReference>